<comment type="caution">
    <text evidence="1">The sequence shown here is derived from an EMBL/GenBank/DDBJ whole genome shotgun (WGS) entry which is preliminary data.</text>
</comment>
<reference evidence="1" key="1">
    <citation type="journal article" date="2014" name="Front. Microbiol.">
        <title>High frequency of phylogenetically diverse reductive dehalogenase-homologous genes in deep subseafloor sedimentary metagenomes.</title>
        <authorList>
            <person name="Kawai M."/>
            <person name="Futagami T."/>
            <person name="Toyoda A."/>
            <person name="Takaki Y."/>
            <person name="Nishi S."/>
            <person name="Hori S."/>
            <person name="Arai W."/>
            <person name="Tsubouchi T."/>
            <person name="Morono Y."/>
            <person name="Uchiyama I."/>
            <person name="Ito T."/>
            <person name="Fujiyama A."/>
            <person name="Inagaki F."/>
            <person name="Takami H."/>
        </authorList>
    </citation>
    <scope>NUCLEOTIDE SEQUENCE</scope>
    <source>
        <strain evidence="1">Expedition CK06-06</strain>
    </source>
</reference>
<dbReference type="AlphaFoldDB" id="X1NY84"/>
<proteinExistence type="predicted"/>
<gene>
    <name evidence="1" type="ORF">S06H3_45717</name>
</gene>
<name>X1NY84_9ZZZZ</name>
<accession>X1NY84</accession>
<evidence type="ECO:0000313" key="1">
    <source>
        <dbReference type="EMBL" id="GAI35181.1"/>
    </source>
</evidence>
<feature type="non-terminal residue" evidence="1">
    <location>
        <position position="259"/>
    </location>
</feature>
<organism evidence="1">
    <name type="scientific">marine sediment metagenome</name>
    <dbReference type="NCBI Taxonomy" id="412755"/>
    <lineage>
        <taxon>unclassified sequences</taxon>
        <taxon>metagenomes</taxon>
        <taxon>ecological metagenomes</taxon>
    </lineage>
</organism>
<dbReference type="EMBL" id="BARV01028576">
    <property type="protein sequence ID" value="GAI35181.1"/>
    <property type="molecule type" value="Genomic_DNA"/>
</dbReference>
<sequence>LELELAESERRREEEKQALEAKMAPVKVRVLRPFTEGIIDYTVDSVLEVRDVDWILKKISAGLVERVGIEVPVKIVPPPAAPPTPKHRYLTNEELDRLWMEFVAYGVSLRDMKEPAFYRERFLAEIRTAKDYVTASKRGIKLVDKILKEIRPLPDRVVPPPVPVAPPAVVAPAVEMLGPRTRTIETFTCWVPECSEQCALDRDLMKRVTIVPVLKAITPRGPRYEPLLRFPGRFYYTCEKHRYEKFGYRNIYDALAFLL</sequence>
<protein>
    <submittedName>
        <fullName evidence="1">Uncharacterized protein</fullName>
    </submittedName>
</protein>
<feature type="non-terminal residue" evidence="1">
    <location>
        <position position="1"/>
    </location>
</feature>